<dbReference type="Pfam" id="PF01217">
    <property type="entry name" value="Clat_adaptor_s"/>
    <property type="match status" value="1"/>
</dbReference>
<dbReference type="InterPro" id="IPR022775">
    <property type="entry name" value="AP_mu_sigma_su"/>
</dbReference>
<dbReference type="Proteomes" id="UP000016927">
    <property type="component" value="Unassembled WGS sequence"/>
</dbReference>
<feature type="domain" description="AP complex mu/sigma subunit" evidence="1">
    <location>
        <begin position="2"/>
        <end position="45"/>
    </location>
</feature>
<dbReference type="SUPFAM" id="SSF64356">
    <property type="entry name" value="SNARE-like"/>
    <property type="match status" value="1"/>
</dbReference>
<dbReference type="EMBL" id="KB908967">
    <property type="protein sequence ID" value="EOB13789.1"/>
    <property type="molecule type" value="Genomic_DNA"/>
</dbReference>
<evidence type="ECO:0000259" key="1">
    <source>
        <dbReference type="Pfam" id="PF01217"/>
    </source>
</evidence>
<protein>
    <recommendedName>
        <fullName evidence="1">AP complex mu/sigma subunit domain-containing protein</fullName>
    </recommendedName>
</protein>
<dbReference type="HOGENOM" id="CLU_3106996_0_0_1"/>
<name>R0M711_NOSB1</name>
<keyword evidence="3" id="KW-1185">Reference proteome</keyword>
<dbReference type="VEuPathDB" id="MicrosporidiaDB:NBO_59g0011"/>
<reference evidence="2 3" key="1">
    <citation type="journal article" date="2013" name="BMC Genomics">
        <title>Comparative genomics of parasitic silkworm microsporidia reveal an association between genome expansion and host adaptation.</title>
        <authorList>
            <person name="Pan G."/>
            <person name="Xu J."/>
            <person name="Li T."/>
            <person name="Xia Q."/>
            <person name="Liu S.L."/>
            <person name="Zhang G."/>
            <person name="Li S."/>
            <person name="Li C."/>
            <person name="Liu H."/>
            <person name="Yang L."/>
            <person name="Liu T."/>
            <person name="Zhang X."/>
            <person name="Wu Z."/>
            <person name="Fan W."/>
            <person name="Dang X."/>
            <person name="Xiang H."/>
            <person name="Tao M."/>
            <person name="Li Y."/>
            <person name="Hu J."/>
            <person name="Li Z."/>
            <person name="Lin L."/>
            <person name="Luo J."/>
            <person name="Geng L."/>
            <person name="Wang L."/>
            <person name="Long M."/>
            <person name="Wan Y."/>
            <person name="He N."/>
            <person name="Zhang Z."/>
            <person name="Lu C."/>
            <person name="Keeling P.J."/>
            <person name="Wang J."/>
            <person name="Xiang Z."/>
            <person name="Zhou Z."/>
        </authorList>
    </citation>
    <scope>NUCLEOTIDE SEQUENCE [LARGE SCALE GENOMIC DNA]</scope>
    <source>
        <strain evidence="3">CQ1 / CVCC 102059</strain>
    </source>
</reference>
<evidence type="ECO:0000313" key="3">
    <source>
        <dbReference type="Proteomes" id="UP000016927"/>
    </source>
</evidence>
<dbReference type="OrthoDB" id="2186857at2759"/>
<sequence>MDLLKRLFPDISELHFIYHFKDIYDLLDKFVVGGIVIETNPEKIIGGDLIK</sequence>
<accession>R0M711</accession>
<gene>
    <name evidence="2" type="ORF">NBO_59g0011</name>
</gene>
<evidence type="ECO:0000313" key="2">
    <source>
        <dbReference type="EMBL" id="EOB13789.1"/>
    </source>
</evidence>
<dbReference type="InterPro" id="IPR011012">
    <property type="entry name" value="Longin-like_dom_sf"/>
</dbReference>
<dbReference type="AlphaFoldDB" id="R0M711"/>
<organism evidence="2 3">
    <name type="scientific">Nosema bombycis (strain CQ1 / CVCC 102059)</name>
    <name type="common">Microsporidian parasite</name>
    <name type="synonym">Pebrine of silkworm</name>
    <dbReference type="NCBI Taxonomy" id="578461"/>
    <lineage>
        <taxon>Eukaryota</taxon>
        <taxon>Fungi</taxon>
        <taxon>Fungi incertae sedis</taxon>
        <taxon>Microsporidia</taxon>
        <taxon>Nosematidae</taxon>
        <taxon>Nosema</taxon>
    </lineage>
</organism>
<proteinExistence type="predicted"/>
<dbReference type="Gene3D" id="3.30.450.60">
    <property type="match status" value="1"/>
</dbReference>